<evidence type="ECO:0000313" key="3">
    <source>
        <dbReference type="Proteomes" id="UP000797356"/>
    </source>
</evidence>
<keyword evidence="2" id="KW-0456">Lyase</keyword>
<comment type="caution">
    <text evidence="2">The sequence shown here is derived from an EMBL/GenBank/DDBJ whole genome shotgun (WGS) entry which is preliminary data.</text>
</comment>
<dbReference type="SUPFAM" id="SSF48557">
    <property type="entry name" value="L-aspartase-like"/>
    <property type="match status" value="1"/>
</dbReference>
<evidence type="ECO:0000313" key="2">
    <source>
        <dbReference type="EMBL" id="KAG1338793.1"/>
    </source>
</evidence>
<feature type="compositionally biased region" description="Low complexity" evidence="1">
    <location>
        <begin position="24"/>
        <end position="51"/>
    </location>
</feature>
<dbReference type="EMBL" id="CM017875">
    <property type="protein sequence ID" value="KAG1338793.1"/>
    <property type="molecule type" value="Genomic_DNA"/>
</dbReference>
<dbReference type="Proteomes" id="UP000797356">
    <property type="component" value="Chromosome 4"/>
</dbReference>
<dbReference type="Gene3D" id="1.10.275.10">
    <property type="entry name" value="Fumarase/aspartase (N-terminal domain)"/>
    <property type="match status" value="1"/>
</dbReference>
<dbReference type="AlphaFoldDB" id="A0A8K0N0K3"/>
<dbReference type="OrthoDB" id="10550140at2759"/>
<name>A0A8K0N0K3_COCNU</name>
<sequence>MASTELDRDQKPKTPRRTSSGVGASRTASPTPSSSSASPSPSTRSFTSTTSWAAGPPPPCSPTRELGRSQGFSKKLLRKRPSQGLMTDNDRDSILHGLDEIEKRIEAGEFVWRTDREDVRMNIEAALTDMIGEPVKKLHTARS</sequence>
<dbReference type="PANTHER" id="PTHR43814:SF1">
    <property type="entry name" value="ARGININOSUCCINATE LYASE"/>
    <property type="match status" value="1"/>
</dbReference>
<reference evidence="2" key="2">
    <citation type="submission" date="2019-07" db="EMBL/GenBank/DDBJ databases">
        <authorList>
            <person name="Yang Y."/>
            <person name="Bocs S."/>
            <person name="Baudouin L."/>
        </authorList>
    </citation>
    <scope>NUCLEOTIDE SEQUENCE</scope>
    <source>
        <tissue evidence="2">Spear leaf of Hainan Tall coconut</tissue>
    </source>
</reference>
<organism evidence="2 3">
    <name type="scientific">Cocos nucifera</name>
    <name type="common">Coconut palm</name>
    <dbReference type="NCBI Taxonomy" id="13894"/>
    <lineage>
        <taxon>Eukaryota</taxon>
        <taxon>Viridiplantae</taxon>
        <taxon>Streptophyta</taxon>
        <taxon>Embryophyta</taxon>
        <taxon>Tracheophyta</taxon>
        <taxon>Spermatophyta</taxon>
        <taxon>Magnoliopsida</taxon>
        <taxon>Liliopsida</taxon>
        <taxon>Arecaceae</taxon>
        <taxon>Arecoideae</taxon>
        <taxon>Cocoseae</taxon>
        <taxon>Attaleinae</taxon>
        <taxon>Cocos</taxon>
    </lineage>
</organism>
<dbReference type="InterPro" id="IPR008948">
    <property type="entry name" value="L-Aspartase-like"/>
</dbReference>
<dbReference type="InterPro" id="IPR009049">
    <property type="entry name" value="Argininosuccinate_lyase"/>
</dbReference>
<feature type="compositionally biased region" description="Basic and acidic residues" evidence="1">
    <location>
        <begin position="1"/>
        <end position="12"/>
    </location>
</feature>
<dbReference type="GO" id="GO:0004056">
    <property type="term" value="F:argininosuccinate lyase activity"/>
    <property type="evidence" value="ECO:0007669"/>
    <property type="project" value="InterPro"/>
</dbReference>
<dbReference type="GO" id="GO:0005829">
    <property type="term" value="C:cytosol"/>
    <property type="evidence" value="ECO:0007669"/>
    <property type="project" value="TreeGrafter"/>
</dbReference>
<dbReference type="GO" id="GO:0042450">
    <property type="term" value="P:L-arginine biosynthetic process via ornithine"/>
    <property type="evidence" value="ECO:0007669"/>
    <property type="project" value="InterPro"/>
</dbReference>
<gene>
    <name evidence="2" type="ORF">COCNU_04G010990</name>
</gene>
<protein>
    <submittedName>
        <fullName evidence="2">Putative argininosuccinate lyase, chloroplastic</fullName>
    </submittedName>
</protein>
<evidence type="ECO:0000256" key="1">
    <source>
        <dbReference type="SAM" id="MobiDB-lite"/>
    </source>
</evidence>
<accession>A0A8K0N0K3</accession>
<dbReference type="PANTHER" id="PTHR43814">
    <property type="entry name" value="ARGININOSUCCINATE LYASE"/>
    <property type="match status" value="1"/>
</dbReference>
<feature type="region of interest" description="Disordered" evidence="1">
    <location>
        <begin position="1"/>
        <end position="91"/>
    </location>
</feature>
<dbReference type="InterPro" id="IPR024083">
    <property type="entry name" value="Fumarase/histidase_N"/>
</dbReference>
<keyword evidence="3" id="KW-1185">Reference proteome</keyword>
<reference evidence="2" key="1">
    <citation type="journal article" date="2017" name="Gigascience">
        <title>The genome draft of coconut (Cocos nucifera).</title>
        <authorList>
            <person name="Xiao Y."/>
            <person name="Xu P."/>
            <person name="Fan H."/>
            <person name="Baudouin L."/>
            <person name="Xia W."/>
            <person name="Bocs S."/>
            <person name="Xu J."/>
            <person name="Li Q."/>
            <person name="Guo A."/>
            <person name="Zhou L."/>
            <person name="Li J."/>
            <person name="Wu Y."/>
            <person name="Ma Z."/>
            <person name="Armero A."/>
            <person name="Issali A.E."/>
            <person name="Liu N."/>
            <person name="Peng M."/>
            <person name="Yang Y."/>
        </authorList>
    </citation>
    <scope>NUCLEOTIDE SEQUENCE</scope>
    <source>
        <tissue evidence="2">Spear leaf of Hainan Tall coconut</tissue>
    </source>
</reference>
<proteinExistence type="predicted"/>